<name>A0A844GAH6_9NEIS</name>
<sequence length="224" mass="24832">MVKTWLAVALMWWSAIGLAASPMAPKAAKLVGHYYAKNMREVGSELKLQPDGSFEWTMSYGAMDRYAQGHWVLERDEVVLTPDAPKGTPKLRLFEEGELRIRRPAEDGHWLAIVGMPGVGPATGIEVQFQSASGKLTSAVTDRNGDAMVAMPATERWTRAGLRRQGDNGARQWFDIPPVRADARLTAFAVDDLSQVAPPPFDQLKLRRVAGKLVTEDGRLEYER</sequence>
<protein>
    <submittedName>
        <fullName evidence="2">Uncharacterized protein</fullName>
    </submittedName>
</protein>
<accession>A0A844GAH6</accession>
<proteinExistence type="predicted"/>
<gene>
    <name evidence="2" type="ORF">GKE73_00790</name>
</gene>
<reference evidence="2 3" key="1">
    <citation type="submission" date="2019-11" db="EMBL/GenBank/DDBJ databases">
        <title>Draft genome sequence of Paludibacterium sp. dN18-1.</title>
        <authorList>
            <person name="Im W.-T."/>
        </authorList>
    </citation>
    <scope>NUCLEOTIDE SEQUENCE [LARGE SCALE GENOMIC DNA]</scope>
    <source>
        <strain evidence="3">dN 18-1</strain>
    </source>
</reference>
<organism evidence="2 3">
    <name type="scientific">Paludibacterium denitrificans</name>
    <dbReference type="NCBI Taxonomy" id="2675226"/>
    <lineage>
        <taxon>Bacteria</taxon>
        <taxon>Pseudomonadati</taxon>
        <taxon>Pseudomonadota</taxon>
        <taxon>Betaproteobacteria</taxon>
        <taxon>Neisseriales</taxon>
        <taxon>Chromobacteriaceae</taxon>
        <taxon>Paludibacterium</taxon>
    </lineage>
</organism>
<keyword evidence="1" id="KW-0732">Signal</keyword>
<evidence type="ECO:0000256" key="1">
    <source>
        <dbReference type="SAM" id="SignalP"/>
    </source>
</evidence>
<dbReference type="AlphaFoldDB" id="A0A844GAH6"/>
<feature type="signal peptide" evidence="1">
    <location>
        <begin position="1"/>
        <end position="19"/>
    </location>
</feature>
<keyword evidence="3" id="KW-1185">Reference proteome</keyword>
<dbReference type="RefSeq" id="WP_230368735.1">
    <property type="nucleotide sequence ID" value="NZ_WLYX01000001.1"/>
</dbReference>
<dbReference type="EMBL" id="WLYX01000001">
    <property type="protein sequence ID" value="MTD32360.1"/>
    <property type="molecule type" value="Genomic_DNA"/>
</dbReference>
<evidence type="ECO:0000313" key="3">
    <source>
        <dbReference type="Proteomes" id="UP000446658"/>
    </source>
</evidence>
<dbReference type="Proteomes" id="UP000446658">
    <property type="component" value="Unassembled WGS sequence"/>
</dbReference>
<feature type="chain" id="PRO_5032474772" evidence="1">
    <location>
        <begin position="20"/>
        <end position="224"/>
    </location>
</feature>
<evidence type="ECO:0000313" key="2">
    <source>
        <dbReference type="EMBL" id="MTD32360.1"/>
    </source>
</evidence>
<comment type="caution">
    <text evidence="2">The sequence shown here is derived from an EMBL/GenBank/DDBJ whole genome shotgun (WGS) entry which is preliminary data.</text>
</comment>